<sequence>MISHDHPLSWTVNAEPKSDAQQAIVNKDFRLLAFAGRAISIPGIDFAEYPLEHLQQQCGYRVLKGTGDVLRIGEQSALRTKTHDYAVIYNQYMLAACNAP</sequence>
<gene>
    <name evidence="1" type="ORF">GPLA_0130</name>
</gene>
<evidence type="ECO:0000313" key="2">
    <source>
        <dbReference type="Proteomes" id="UP000006322"/>
    </source>
</evidence>
<accession>K6Z494</accession>
<organism evidence="1 2">
    <name type="scientific">Paraglaciecola polaris LMG 21857</name>
    <dbReference type="NCBI Taxonomy" id="1129793"/>
    <lineage>
        <taxon>Bacteria</taxon>
        <taxon>Pseudomonadati</taxon>
        <taxon>Pseudomonadota</taxon>
        <taxon>Gammaproteobacteria</taxon>
        <taxon>Alteromonadales</taxon>
        <taxon>Alteromonadaceae</taxon>
        <taxon>Paraglaciecola</taxon>
    </lineage>
</organism>
<dbReference type="EMBL" id="BAER01000007">
    <property type="protein sequence ID" value="GAC31051.1"/>
    <property type="molecule type" value="Genomic_DNA"/>
</dbReference>
<dbReference type="STRING" id="1129793.GPLA_0130"/>
<dbReference type="AlphaFoldDB" id="K6Z494"/>
<reference evidence="2" key="1">
    <citation type="journal article" date="2014" name="Environ. Microbiol.">
        <title>Comparative genomics of the marine bacterial genus Glaciecola reveals the high degree of genomic diversity and genomic characteristic for cold adaptation.</title>
        <authorList>
            <person name="Qin Q.L."/>
            <person name="Xie B.B."/>
            <person name="Yu Y."/>
            <person name="Shu Y.L."/>
            <person name="Rong J.C."/>
            <person name="Zhang Y.J."/>
            <person name="Zhao D.L."/>
            <person name="Chen X.L."/>
            <person name="Zhang X.Y."/>
            <person name="Chen B."/>
            <person name="Zhou B.C."/>
            <person name="Zhang Y.Z."/>
        </authorList>
    </citation>
    <scope>NUCLEOTIDE SEQUENCE [LARGE SCALE GENOMIC DNA]</scope>
    <source>
        <strain evidence="2">LMG 21857</strain>
    </source>
</reference>
<name>K6Z494_9ALTE</name>
<protein>
    <submittedName>
        <fullName evidence="1">Uncharacterized protein</fullName>
    </submittedName>
</protein>
<comment type="caution">
    <text evidence="1">The sequence shown here is derived from an EMBL/GenBank/DDBJ whole genome shotgun (WGS) entry which is preliminary data.</text>
</comment>
<keyword evidence="2" id="KW-1185">Reference proteome</keyword>
<dbReference type="Proteomes" id="UP000006322">
    <property type="component" value="Unassembled WGS sequence"/>
</dbReference>
<evidence type="ECO:0000313" key="1">
    <source>
        <dbReference type="EMBL" id="GAC31051.1"/>
    </source>
</evidence>
<proteinExistence type="predicted"/>